<feature type="domain" description="DUF4349" evidence="5">
    <location>
        <begin position="84"/>
        <end position="292"/>
    </location>
</feature>
<feature type="compositionally biased region" description="Gly residues" evidence="2">
    <location>
        <begin position="54"/>
        <end position="73"/>
    </location>
</feature>
<feature type="region of interest" description="Disordered" evidence="2">
    <location>
        <begin position="300"/>
        <end position="350"/>
    </location>
</feature>
<feature type="transmembrane region" description="Helical" evidence="3">
    <location>
        <begin position="270"/>
        <end position="291"/>
    </location>
</feature>
<feature type="region of interest" description="Disordered" evidence="2">
    <location>
        <begin position="113"/>
        <end position="134"/>
    </location>
</feature>
<feature type="chain" id="PRO_5046505844" evidence="4">
    <location>
        <begin position="34"/>
        <end position="350"/>
    </location>
</feature>
<evidence type="ECO:0000259" key="5">
    <source>
        <dbReference type="Pfam" id="PF14257"/>
    </source>
</evidence>
<dbReference type="PROSITE" id="PS51257">
    <property type="entry name" value="PROKAR_LIPOPROTEIN"/>
    <property type="match status" value="1"/>
</dbReference>
<keyword evidence="4" id="KW-0732">Signal</keyword>
<dbReference type="RefSeq" id="WP_416342042.1">
    <property type="nucleotide sequence ID" value="NZ_JALQCY010000001.1"/>
</dbReference>
<feature type="compositionally biased region" description="Gly residues" evidence="2">
    <location>
        <begin position="307"/>
        <end position="323"/>
    </location>
</feature>
<dbReference type="Proteomes" id="UP001651050">
    <property type="component" value="Unassembled WGS sequence"/>
</dbReference>
<feature type="coiled-coil region" evidence="1">
    <location>
        <begin position="201"/>
        <end position="228"/>
    </location>
</feature>
<gene>
    <name evidence="6" type="ORF">M1843_00175</name>
</gene>
<keyword evidence="7" id="KW-1185">Reference proteome</keyword>
<feature type="compositionally biased region" description="Basic and acidic residues" evidence="2">
    <location>
        <begin position="113"/>
        <end position="122"/>
    </location>
</feature>
<feature type="compositionally biased region" description="Polar residues" evidence="2">
    <location>
        <begin position="123"/>
        <end position="134"/>
    </location>
</feature>
<evidence type="ECO:0000256" key="4">
    <source>
        <dbReference type="SAM" id="SignalP"/>
    </source>
</evidence>
<feature type="signal peptide" evidence="4">
    <location>
        <begin position="1"/>
        <end position="33"/>
    </location>
</feature>
<dbReference type="InterPro" id="IPR025645">
    <property type="entry name" value="DUF4349"/>
</dbReference>
<evidence type="ECO:0000313" key="7">
    <source>
        <dbReference type="Proteomes" id="UP001651050"/>
    </source>
</evidence>
<evidence type="ECO:0000256" key="3">
    <source>
        <dbReference type="SAM" id="Phobius"/>
    </source>
</evidence>
<feature type="compositionally biased region" description="Low complexity" evidence="2">
    <location>
        <begin position="37"/>
        <end position="50"/>
    </location>
</feature>
<evidence type="ECO:0000256" key="1">
    <source>
        <dbReference type="SAM" id="Coils"/>
    </source>
</evidence>
<evidence type="ECO:0000313" key="6">
    <source>
        <dbReference type="EMBL" id="MCK9792160.1"/>
    </source>
</evidence>
<feature type="region of interest" description="Disordered" evidence="2">
    <location>
        <begin position="30"/>
        <end position="81"/>
    </location>
</feature>
<name>A0ABT0IY39_9MICO</name>
<keyword evidence="3" id="KW-0472">Membrane</keyword>
<evidence type="ECO:0000256" key="2">
    <source>
        <dbReference type="SAM" id="MobiDB-lite"/>
    </source>
</evidence>
<reference evidence="6 7" key="1">
    <citation type="submission" date="2022-02" db="EMBL/GenBank/DDBJ databases">
        <title>The car tank lid bacteriome: a reservoir of bacteria with potential in bioremediation of fuel.</title>
        <authorList>
            <person name="Vidal-Verdu A."/>
            <person name="Gomez-Martinez D."/>
            <person name="Latorre-Perez A."/>
            <person name="Pereto J."/>
            <person name="Porcar M."/>
        </authorList>
    </citation>
    <scope>NUCLEOTIDE SEQUENCE [LARGE SCALE GENOMIC DNA]</scope>
    <source>
        <strain evidence="6 7">4D.3</strain>
    </source>
</reference>
<comment type="caution">
    <text evidence="6">The sequence shown here is derived from an EMBL/GenBank/DDBJ whole genome shotgun (WGS) entry which is preliminary data.</text>
</comment>
<feature type="compositionally biased region" description="Pro residues" evidence="2">
    <location>
        <begin position="328"/>
        <end position="337"/>
    </location>
</feature>
<protein>
    <submittedName>
        <fullName evidence="6">DUF4349 domain-containing protein</fullName>
    </submittedName>
</protein>
<keyword evidence="3" id="KW-0812">Transmembrane</keyword>
<dbReference type="Pfam" id="PF14257">
    <property type="entry name" value="DUF4349"/>
    <property type="match status" value="1"/>
</dbReference>
<organism evidence="6 7">
    <name type="scientific">Isoptericola peretonis</name>
    <dbReference type="NCBI Taxonomy" id="2918523"/>
    <lineage>
        <taxon>Bacteria</taxon>
        <taxon>Bacillati</taxon>
        <taxon>Actinomycetota</taxon>
        <taxon>Actinomycetes</taxon>
        <taxon>Micrococcales</taxon>
        <taxon>Promicromonosporaceae</taxon>
        <taxon>Isoptericola</taxon>
    </lineage>
</organism>
<keyword evidence="1" id="KW-0175">Coiled coil</keyword>
<dbReference type="EMBL" id="JALQCY010000001">
    <property type="protein sequence ID" value="MCK9792160.1"/>
    <property type="molecule type" value="Genomic_DNA"/>
</dbReference>
<keyword evidence="3" id="KW-1133">Transmembrane helix</keyword>
<accession>A0ABT0IY39</accession>
<sequence length="350" mass="35016">MPATPRPDRSRRAPALTALATALLLAVAGCSSGGDSSGASSGVEAEAPAADVGTEGGAGEALTEGGDGSGATGGTEPAGTAAQREIVTTGSATVVADDPAAAASRLARLVEEAGGRVERRSETVTTDDSPGSASMTVRLPADRMTGAVEALDTLGTVEAVDVQTTDVTGEGQNLDARIAALTTSTDRLRDLMKSAGSTEELLQVEQELSERQADLDALTAERQRLSDQVVMSTLDVEIVPEPVAAAQSRGGFLGGLAAGWGGLVTTVQTVVLVLGALLPWLAVAALGYLGYRWVRRRTRPSAEAEGGAPGANGDDGPGGPGGHDGPDALPPAEPAPSDPDEAAEPVPAGR</sequence>
<proteinExistence type="predicted"/>